<evidence type="ECO:0000313" key="1">
    <source>
        <dbReference type="EMBL" id="CAG8784967.1"/>
    </source>
</evidence>
<keyword evidence="2" id="KW-1185">Reference proteome</keyword>
<feature type="non-terminal residue" evidence="1">
    <location>
        <position position="1"/>
    </location>
</feature>
<accession>A0ABN7VM30</accession>
<organism evidence="1 2">
    <name type="scientific">Gigaspora margarita</name>
    <dbReference type="NCBI Taxonomy" id="4874"/>
    <lineage>
        <taxon>Eukaryota</taxon>
        <taxon>Fungi</taxon>
        <taxon>Fungi incertae sedis</taxon>
        <taxon>Mucoromycota</taxon>
        <taxon>Glomeromycotina</taxon>
        <taxon>Glomeromycetes</taxon>
        <taxon>Diversisporales</taxon>
        <taxon>Gigasporaceae</taxon>
        <taxon>Gigaspora</taxon>
    </lineage>
</organism>
<comment type="caution">
    <text evidence="1">The sequence shown here is derived from an EMBL/GenBank/DDBJ whole genome shotgun (WGS) entry which is preliminary data.</text>
</comment>
<reference evidence="1 2" key="1">
    <citation type="submission" date="2021-06" db="EMBL/GenBank/DDBJ databases">
        <authorList>
            <person name="Kallberg Y."/>
            <person name="Tangrot J."/>
            <person name="Rosling A."/>
        </authorList>
    </citation>
    <scope>NUCLEOTIDE SEQUENCE [LARGE SCALE GENOMIC DNA]</scope>
    <source>
        <strain evidence="1 2">120-4 pot B 10/14</strain>
    </source>
</reference>
<sequence length="42" mass="4511">IRVSEEDHQFDNLTGTLEGVIFDVESIIGEVGSTATGPNEFS</sequence>
<dbReference type="Proteomes" id="UP000789901">
    <property type="component" value="Unassembled WGS sequence"/>
</dbReference>
<protein>
    <submittedName>
        <fullName evidence="1">41337_t:CDS:1</fullName>
    </submittedName>
</protein>
<dbReference type="EMBL" id="CAJVQB010017628">
    <property type="protein sequence ID" value="CAG8784967.1"/>
    <property type="molecule type" value="Genomic_DNA"/>
</dbReference>
<evidence type="ECO:0000313" key="2">
    <source>
        <dbReference type="Proteomes" id="UP000789901"/>
    </source>
</evidence>
<name>A0ABN7VM30_GIGMA</name>
<gene>
    <name evidence="1" type="ORF">GMARGA_LOCUS20280</name>
</gene>
<proteinExistence type="predicted"/>